<protein>
    <submittedName>
        <fullName evidence="4">Uncharacterized protein</fullName>
    </submittedName>
</protein>
<gene>
    <name evidence="4" type="ORF">DSCOOX_27610</name>
</gene>
<evidence type="ECO:0000313" key="4">
    <source>
        <dbReference type="EMBL" id="BBO89581.1"/>
    </source>
</evidence>
<reference evidence="4 5" key="1">
    <citation type="submission" date="2019-11" db="EMBL/GenBank/DDBJ databases">
        <title>Comparative genomics of hydrocarbon-degrading Desulfosarcina strains.</title>
        <authorList>
            <person name="Watanabe M."/>
            <person name="Kojima H."/>
            <person name="Fukui M."/>
        </authorList>
    </citation>
    <scope>NUCLEOTIDE SEQUENCE [LARGE SCALE GENOMIC DNA]</scope>
    <source>
        <strain evidence="5">oXyS1</strain>
    </source>
</reference>
<accession>A0A5K8AAM2</accession>
<sequence>MRITVLTCCLKLKYTNERGEGEKDDVGEWKTDATNEHSYEGYETIDLKIIQTLAKSWILSLDIKNLTDETYSEFVGYWSGENQYAGSNARAYYFSVMYEF</sequence>
<dbReference type="GO" id="GO:0009279">
    <property type="term" value="C:cell outer membrane"/>
    <property type="evidence" value="ECO:0007669"/>
    <property type="project" value="UniProtKB-SubCell"/>
</dbReference>
<proteinExistence type="predicted"/>
<dbReference type="SUPFAM" id="SSF56935">
    <property type="entry name" value="Porins"/>
    <property type="match status" value="1"/>
</dbReference>
<dbReference type="Gene3D" id="2.40.170.20">
    <property type="entry name" value="TonB-dependent receptor, beta-barrel domain"/>
    <property type="match status" value="1"/>
</dbReference>
<dbReference type="Proteomes" id="UP000422108">
    <property type="component" value="Chromosome"/>
</dbReference>
<dbReference type="AlphaFoldDB" id="A0A5K8AAM2"/>
<dbReference type="InterPro" id="IPR036942">
    <property type="entry name" value="Beta-barrel_TonB_sf"/>
</dbReference>
<evidence type="ECO:0000256" key="2">
    <source>
        <dbReference type="ARBA" id="ARBA00023136"/>
    </source>
</evidence>
<name>A0A5K8AAM2_9BACT</name>
<evidence type="ECO:0000256" key="3">
    <source>
        <dbReference type="ARBA" id="ARBA00023237"/>
    </source>
</evidence>
<comment type="subcellular location">
    <subcellularLocation>
        <location evidence="1">Cell outer membrane</location>
    </subcellularLocation>
</comment>
<keyword evidence="2" id="KW-0472">Membrane</keyword>
<organism evidence="4 5">
    <name type="scientific">Desulfosarcina ovata subsp. ovata</name>
    <dbReference type="NCBI Taxonomy" id="2752305"/>
    <lineage>
        <taxon>Bacteria</taxon>
        <taxon>Pseudomonadati</taxon>
        <taxon>Thermodesulfobacteriota</taxon>
        <taxon>Desulfobacteria</taxon>
        <taxon>Desulfobacterales</taxon>
        <taxon>Desulfosarcinaceae</taxon>
        <taxon>Desulfosarcina</taxon>
    </lineage>
</organism>
<evidence type="ECO:0000256" key="1">
    <source>
        <dbReference type="ARBA" id="ARBA00004442"/>
    </source>
</evidence>
<keyword evidence="3" id="KW-0998">Cell outer membrane</keyword>
<dbReference type="EMBL" id="AP021879">
    <property type="protein sequence ID" value="BBO89581.1"/>
    <property type="molecule type" value="Genomic_DNA"/>
</dbReference>
<evidence type="ECO:0000313" key="5">
    <source>
        <dbReference type="Proteomes" id="UP000422108"/>
    </source>
</evidence>
<keyword evidence="5" id="KW-1185">Reference proteome</keyword>